<keyword evidence="3" id="KW-0408">Iron</keyword>
<organism evidence="6 7">
    <name type="scientific">Heliophilum fasciatum</name>
    <dbReference type="NCBI Taxonomy" id="35700"/>
    <lineage>
        <taxon>Bacteria</taxon>
        <taxon>Bacillati</taxon>
        <taxon>Bacillota</taxon>
        <taxon>Clostridia</taxon>
        <taxon>Eubacteriales</taxon>
        <taxon>Heliobacteriaceae</taxon>
        <taxon>Heliophilum</taxon>
    </lineage>
</organism>
<dbReference type="GO" id="GO:0051536">
    <property type="term" value="F:iron-sulfur cluster binding"/>
    <property type="evidence" value="ECO:0007669"/>
    <property type="project" value="UniProtKB-KW"/>
</dbReference>
<reference evidence="6 7" key="1">
    <citation type="submission" date="2019-03" db="EMBL/GenBank/DDBJ databases">
        <title>Genomic Encyclopedia of Type Strains, Phase IV (KMG-IV): sequencing the most valuable type-strain genomes for metagenomic binning, comparative biology and taxonomic classification.</title>
        <authorList>
            <person name="Goeker M."/>
        </authorList>
    </citation>
    <scope>NUCLEOTIDE SEQUENCE [LARGE SCALE GENOMIC DNA]</scope>
    <source>
        <strain evidence="6 7">DSM 11170</strain>
    </source>
</reference>
<evidence type="ECO:0000259" key="5">
    <source>
        <dbReference type="Pfam" id="PF01869"/>
    </source>
</evidence>
<accession>A0A4R2RSJ1</accession>
<name>A0A4R2RSJ1_9FIRM</name>
<keyword evidence="4" id="KW-0411">Iron-sulfur</keyword>
<evidence type="ECO:0000256" key="4">
    <source>
        <dbReference type="ARBA" id="ARBA00023014"/>
    </source>
</evidence>
<keyword evidence="7" id="KW-1185">Reference proteome</keyword>
<dbReference type="PANTHER" id="PTHR32329">
    <property type="entry name" value="BIFUNCTIONAL PROTEIN [INCLUDES 2-HYDROXYACYL-COA DEHYDRATASE (N-TER) AND ITS ACTIVATOR DOMAIN (C_TERM)-RELATED"/>
    <property type="match status" value="1"/>
</dbReference>
<dbReference type="PANTHER" id="PTHR32329:SF7">
    <property type="entry name" value="ACTIVATOR OF 2-HYDROXYACYL-COA-HYDRATASE"/>
    <property type="match status" value="1"/>
</dbReference>
<dbReference type="OrthoDB" id="9778513at2"/>
<evidence type="ECO:0000256" key="1">
    <source>
        <dbReference type="ARBA" id="ARBA00001966"/>
    </source>
</evidence>
<dbReference type="RefSeq" id="WP_131918471.1">
    <property type="nucleotide sequence ID" value="NZ_JAOQNU010000005.1"/>
</dbReference>
<dbReference type="EMBL" id="SLXT01000005">
    <property type="protein sequence ID" value="TCP67210.1"/>
    <property type="molecule type" value="Genomic_DNA"/>
</dbReference>
<dbReference type="Gene3D" id="3.30.420.40">
    <property type="match status" value="2"/>
</dbReference>
<comment type="caution">
    <text evidence="6">The sequence shown here is derived from an EMBL/GenBank/DDBJ whole genome shotgun (WGS) entry which is preliminary data.</text>
</comment>
<evidence type="ECO:0000256" key="2">
    <source>
        <dbReference type="ARBA" id="ARBA00022723"/>
    </source>
</evidence>
<dbReference type="AlphaFoldDB" id="A0A4R2RSJ1"/>
<gene>
    <name evidence="6" type="ORF">EDD73_105105</name>
</gene>
<dbReference type="SUPFAM" id="SSF53067">
    <property type="entry name" value="Actin-like ATPase domain"/>
    <property type="match status" value="1"/>
</dbReference>
<evidence type="ECO:0000313" key="7">
    <source>
        <dbReference type="Proteomes" id="UP000294813"/>
    </source>
</evidence>
<dbReference type="Proteomes" id="UP000294813">
    <property type="component" value="Unassembled WGS sequence"/>
</dbReference>
<sequence length="347" mass="36320">MQRFFLGIDVGSVSTNLVMIDGQGDVRETLYLRTQGKPLVSIQAGLRQLAKDYDDAMIAAVGTTGSGRMLADVLVGADVVKNEITTHAAAATHLVPAVRTILEIGGQDSKLILCRDGVVTDFAMNTVCAAGTGSFLDQQAARMQMPIEKLGAMALEAKHAVRIAGRCAVFAESDMIHKQQTGHGLPEIVAGLCAALVRNFLSNLAKGKRLEAPFVFQGGVAANVGMKQAFEEALGAPVIVPPQHGVMGAIGAALLAKEWVESHGVATRFKGMAVADAVVQAGSWECSDCANGCEVIEVITAGSPVARWGDRCGKWAARMTRDEQDVAWGDLAAGDAERTTAAGSFVG</sequence>
<dbReference type="InterPro" id="IPR002731">
    <property type="entry name" value="ATPase_BadF"/>
</dbReference>
<proteinExistence type="predicted"/>
<dbReference type="InterPro" id="IPR008275">
    <property type="entry name" value="CoA_E_activase_dom"/>
</dbReference>
<dbReference type="Pfam" id="PF01869">
    <property type="entry name" value="BcrAD_BadFG"/>
    <property type="match status" value="1"/>
</dbReference>
<dbReference type="GO" id="GO:0046872">
    <property type="term" value="F:metal ion binding"/>
    <property type="evidence" value="ECO:0007669"/>
    <property type="project" value="UniProtKB-KW"/>
</dbReference>
<dbReference type="InterPro" id="IPR043129">
    <property type="entry name" value="ATPase_NBD"/>
</dbReference>
<comment type="cofactor">
    <cofactor evidence="1">
        <name>[4Fe-4S] cluster</name>
        <dbReference type="ChEBI" id="CHEBI:49883"/>
    </cofactor>
</comment>
<keyword evidence="2" id="KW-0479">Metal-binding</keyword>
<feature type="domain" description="ATPase BadF/BadG/BcrA/BcrD type" evidence="5">
    <location>
        <begin position="6"/>
        <end position="256"/>
    </location>
</feature>
<dbReference type="CDD" id="cd24035">
    <property type="entry name" value="ASKHA_NBD_O66634-like_rpt2"/>
    <property type="match status" value="1"/>
</dbReference>
<evidence type="ECO:0000313" key="6">
    <source>
        <dbReference type="EMBL" id="TCP67210.1"/>
    </source>
</evidence>
<evidence type="ECO:0000256" key="3">
    <source>
        <dbReference type="ARBA" id="ARBA00023004"/>
    </source>
</evidence>
<protein>
    <submittedName>
        <fullName evidence="6">Putative CoA-substrate-specific enzyme activase</fullName>
    </submittedName>
</protein>
<dbReference type="NCBIfam" id="TIGR00241">
    <property type="entry name" value="CoA_E_activ"/>
    <property type="match status" value="1"/>
</dbReference>
<dbReference type="InterPro" id="IPR051805">
    <property type="entry name" value="Dehydratase_Activator_Redct"/>
</dbReference>